<dbReference type="AlphaFoldDB" id="A0A6N7C1F5"/>
<dbReference type="Proteomes" id="UP000471465">
    <property type="component" value="Unassembled WGS sequence"/>
</dbReference>
<evidence type="ECO:0000313" key="1">
    <source>
        <dbReference type="EMBL" id="KAF0569196.1"/>
    </source>
</evidence>
<dbReference type="NCBIfam" id="TIGR01600">
    <property type="entry name" value="phage_tail_L"/>
    <property type="match status" value="1"/>
</dbReference>
<sequence>MLESDLQKLSVTGLVTLYELDATKLGGGIMRWHGHVSHEDWRLIFGYLDKTKYLDKTDTLNALDKQHDLVRRDIIWQGQTYSPMPIQSDGLEMRGDGKASTPSLALANNIDGLQGAISALCLQFDDFCGAKLTVINTLAKYLDAENFTDGNPQAANEYRKQLWYVETKTSENASAVTFELSNPVDFEGARIPSREITSFCHWCVHGRYRGEECGYTGTARFTEDGTPTDNPELDKCGGRLSDCRLRFGDNNPLPFGGFPSSSLVSG</sequence>
<name>A0A6N7C1F5_9GAMM</name>
<accession>A0A6N7C1F5</accession>
<proteinExistence type="predicted"/>
<dbReference type="GO" id="GO:0030430">
    <property type="term" value="C:host cell cytoplasm"/>
    <property type="evidence" value="ECO:0007669"/>
    <property type="project" value="InterPro"/>
</dbReference>
<organism evidence="1 2">
    <name type="scientific">Psychrobacter nivimaris</name>
    <dbReference type="NCBI Taxonomy" id="281738"/>
    <lineage>
        <taxon>Bacteria</taxon>
        <taxon>Pseudomonadati</taxon>
        <taxon>Pseudomonadota</taxon>
        <taxon>Gammaproteobacteria</taxon>
        <taxon>Moraxellales</taxon>
        <taxon>Moraxellaceae</taxon>
        <taxon>Psychrobacter</taxon>
    </lineage>
</organism>
<comment type="caution">
    <text evidence="1">The sequence shown here is derived from an EMBL/GenBank/DDBJ whole genome shotgun (WGS) entry which is preliminary data.</text>
</comment>
<gene>
    <name evidence="1" type="ORF">FQV37_191</name>
</gene>
<dbReference type="EMBL" id="VZIZ01000012">
    <property type="protein sequence ID" value="KAF0569196.1"/>
    <property type="molecule type" value="Genomic_DNA"/>
</dbReference>
<dbReference type="Pfam" id="PF05100">
    <property type="entry name" value="Phage_tail_L"/>
    <property type="match status" value="1"/>
</dbReference>
<dbReference type="InterPro" id="IPR006487">
    <property type="entry name" value="Phage_lambda_L"/>
</dbReference>
<dbReference type="GO" id="GO:0051536">
    <property type="term" value="F:iron-sulfur cluster binding"/>
    <property type="evidence" value="ECO:0007669"/>
    <property type="project" value="InterPro"/>
</dbReference>
<protein>
    <submittedName>
        <fullName evidence="1">Phage minor tail protein</fullName>
    </submittedName>
</protein>
<dbReference type="GO" id="GO:0046718">
    <property type="term" value="P:symbiont entry into host cell"/>
    <property type="evidence" value="ECO:0007669"/>
    <property type="project" value="InterPro"/>
</dbReference>
<reference evidence="1 2" key="1">
    <citation type="submission" date="2019-09" db="EMBL/GenBank/DDBJ databases">
        <title>Draft genome sequence of Psychrobacter nivimaris LAMA 639, in search for biotechnological relevant genes.</title>
        <authorList>
            <person name="Lima A.O.S."/>
            <person name="Staloch B.E.K."/>
            <person name="Freitas R.C."/>
            <person name="Niero H."/>
            <person name="Silva M.A.C."/>
        </authorList>
    </citation>
    <scope>NUCLEOTIDE SEQUENCE [LARGE SCALE GENOMIC DNA]</scope>
    <source>
        <strain evidence="1 2">LAMA 639</strain>
    </source>
</reference>
<dbReference type="RefSeq" id="WP_160021543.1">
    <property type="nucleotide sequence ID" value="NZ_VZIZ01000012.1"/>
</dbReference>
<keyword evidence="2" id="KW-1185">Reference proteome</keyword>
<evidence type="ECO:0000313" key="2">
    <source>
        <dbReference type="Proteomes" id="UP000471465"/>
    </source>
</evidence>